<dbReference type="Proteomes" id="UP000748308">
    <property type="component" value="Unassembled WGS sequence"/>
</dbReference>
<dbReference type="PANTHER" id="PTHR44591">
    <property type="entry name" value="STRESS RESPONSE REGULATOR PROTEIN 1"/>
    <property type="match status" value="1"/>
</dbReference>
<evidence type="ECO:0000256" key="1">
    <source>
        <dbReference type="ARBA" id="ARBA00022553"/>
    </source>
</evidence>
<dbReference type="SMART" id="SM00448">
    <property type="entry name" value="REC"/>
    <property type="match status" value="1"/>
</dbReference>
<dbReference type="InterPro" id="IPR011006">
    <property type="entry name" value="CheY-like_superfamily"/>
</dbReference>
<feature type="domain" description="Response regulatory" evidence="7">
    <location>
        <begin position="5"/>
        <end position="121"/>
    </location>
</feature>
<organism evidence="8 9">
    <name type="scientific">Eiseniibacteriota bacterium</name>
    <dbReference type="NCBI Taxonomy" id="2212470"/>
    <lineage>
        <taxon>Bacteria</taxon>
        <taxon>Candidatus Eiseniibacteriota</taxon>
    </lineage>
</organism>
<dbReference type="GO" id="GO:0000160">
    <property type="term" value="P:phosphorelay signal transduction system"/>
    <property type="evidence" value="ECO:0007669"/>
    <property type="project" value="UniProtKB-KW"/>
</dbReference>
<evidence type="ECO:0000256" key="6">
    <source>
        <dbReference type="PROSITE-ProRule" id="PRU00169"/>
    </source>
</evidence>
<proteinExistence type="predicted"/>
<keyword evidence="2" id="KW-0902">Two-component regulatory system</keyword>
<evidence type="ECO:0000256" key="4">
    <source>
        <dbReference type="ARBA" id="ARBA00023125"/>
    </source>
</evidence>
<evidence type="ECO:0000256" key="5">
    <source>
        <dbReference type="ARBA" id="ARBA00023163"/>
    </source>
</evidence>
<dbReference type="SUPFAM" id="SSF52172">
    <property type="entry name" value="CheY-like"/>
    <property type="match status" value="1"/>
</dbReference>
<name>A0A937XC95_UNCEI</name>
<dbReference type="AlphaFoldDB" id="A0A937XC95"/>
<feature type="modified residue" description="4-aspartylphosphate" evidence="6">
    <location>
        <position position="54"/>
    </location>
</feature>
<dbReference type="Gene3D" id="3.40.50.2300">
    <property type="match status" value="1"/>
</dbReference>
<keyword evidence="5" id="KW-0804">Transcription</keyword>
<evidence type="ECO:0000256" key="2">
    <source>
        <dbReference type="ARBA" id="ARBA00023012"/>
    </source>
</evidence>
<keyword evidence="3" id="KW-0805">Transcription regulation</keyword>
<evidence type="ECO:0000313" key="8">
    <source>
        <dbReference type="EMBL" id="MBM3317801.1"/>
    </source>
</evidence>
<sequence length="132" mass="14608">MKRKRILVADDEVYIVHILEFSLSMEGYEVISATSGVEALRRIEEEQPDLIVLDVMMPGLDGHEVCRRLRADERTSRTPIIFLTAKDTPADRDLGLGLGANAYITKPFGPRKLIEAIENLLDDDAGDAAVGL</sequence>
<dbReference type="EMBL" id="VGIY01000190">
    <property type="protein sequence ID" value="MBM3317801.1"/>
    <property type="molecule type" value="Genomic_DNA"/>
</dbReference>
<keyword evidence="4" id="KW-0238">DNA-binding</keyword>
<dbReference type="InterPro" id="IPR001789">
    <property type="entry name" value="Sig_transdc_resp-reg_receiver"/>
</dbReference>
<accession>A0A937XC95</accession>
<dbReference type="InterPro" id="IPR050595">
    <property type="entry name" value="Bact_response_regulator"/>
</dbReference>
<dbReference type="PROSITE" id="PS50110">
    <property type="entry name" value="RESPONSE_REGULATORY"/>
    <property type="match status" value="1"/>
</dbReference>
<protein>
    <submittedName>
        <fullName evidence="8">Response regulator</fullName>
    </submittedName>
</protein>
<gene>
    <name evidence="8" type="ORF">FJY75_08095</name>
</gene>
<dbReference type="Pfam" id="PF00072">
    <property type="entry name" value="Response_reg"/>
    <property type="match status" value="1"/>
</dbReference>
<evidence type="ECO:0000259" key="7">
    <source>
        <dbReference type="PROSITE" id="PS50110"/>
    </source>
</evidence>
<keyword evidence="1 6" id="KW-0597">Phosphoprotein</keyword>
<evidence type="ECO:0000256" key="3">
    <source>
        <dbReference type="ARBA" id="ARBA00023015"/>
    </source>
</evidence>
<dbReference type="FunFam" id="3.40.50.2300:FF:000001">
    <property type="entry name" value="DNA-binding response regulator PhoB"/>
    <property type="match status" value="1"/>
</dbReference>
<dbReference type="PANTHER" id="PTHR44591:SF3">
    <property type="entry name" value="RESPONSE REGULATORY DOMAIN-CONTAINING PROTEIN"/>
    <property type="match status" value="1"/>
</dbReference>
<evidence type="ECO:0000313" key="9">
    <source>
        <dbReference type="Proteomes" id="UP000748308"/>
    </source>
</evidence>
<comment type="caution">
    <text evidence="8">The sequence shown here is derived from an EMBL/GenBank/DDBJ whole genome shotgun (WGS) entry which is preliminary data.</text>
</comment>
<dbReference type="GO" id="GO:0003677">
    <property type="term" value="F:DNA binding"/>
    <property type="evidence" value="ECO:0007669"/>
    <property type="project" value="UniProtKB-KW"/>
</dbReference>
<reference evidence="8" key="1">
    <citation type="submission" date="2019-03" db="EMBL/GenBank/DDBJ databases">
        <title>Lake Tanganyika Metagenome-Assembled Genomes (MAGs).</title>
        <authorList>
            <person name="Tran P."/>
        </authorList>
    </citation>
    <scope>NUCLEOTIDE SEQUENCE</scope>
    <source>
        <strain evidence="8">M_DeepCast_400m_m2_100</strain>
    </source>
</reference>